<dbReference type="SUPFAM" id="SSF48008">
    <property type="entry name" value="GntR ligand-binding domain-like"/>
    <property type="match status" value="1"/>
</dbReference>
<evidence type="ECO:0000313" key="5">
    <source>
        <dbReference type="EMBL" id="TSD54292.1"/>
    </source>
</evidence>
<gene>
    <name evidence="5" type="ORF">FNM00_17755</name>
</gene>
<keyword evidence="2" id="KW-0238">DNA-binding</keyword>
<evidence type="ECO:0000259" key="4">
    <source>
        <dbReference type="PROSITE" id="PS50949"/>
    </source>
</evidence>
<dbReference type="SMART" id="SM00345">
    <property type="entry name" value="HTH_GNTR"/>
    <property type="match status" value="1"/>
</dbReference>
<dbReference type="Pfam" id="PF00392">
    <property type="entry name" value="GntR"/>
    <property type="match status" value="1"/>
</dbReference>
<dbReference type="InterPro" id="IPR011711">
    <property type="entry name" value="GntR_C"/>
</dbReference>
<dbReference type="PANTHER" id="PTHR43537:SF45">
    <property type="entry name" value="GNTR FAMILY REGULATORY PROTEIN"/>
    <property type="match status" value="1"/>
</dbReference>
<dbReference type="Proteomes" id="UP000316988">
    <property type="component" value="Unassembled WGS sequence"/>
</dbReference>
<keyword evidence="3" id="KW-0804">Transcription</keyword>
<organism evidence="5 6">
    <name type="scientific">Aeromicrobium piscarium</name>
    <dbReference type="NCBI Taxonomy" id="2590901"/>
    <lineage>
        <taxon>Bacteria</taxon>
        <taxon>Bacillati</taxon>
        <taxon>Actinomycetota</taxon>
        <taxon>Actinomycetes</taxon>
        <taxon>Propionibacteriales</taxon>
        <taxon>Nocardioidaceae</taxon>
        <taxon>Aeromicrobium</taxon>
    </lineage>
</organism>
<dbReference type="AlphaFoldDB" id="A0A554RJT5"/>
<dbReference type="InterPro" id="IPR036390">
    <property type="entry name" value="WH_DNA-bd_sf"/>
</dbReference>
<dbReference type="SMART" id="SM00895">
    <property type="entry name" value="FCD"/>
    <property type="match status" value="1"/>
</dbReference>
<dbReference type="Gene3D" id="1.20.120.530">
    <property type="entry name" value="GntR ligand-binding domain-like"/>
    <property type="match status" value="1"/>
</dbReference>
<protein>
    <submittedName>
        <fullName evidence="5">GntR family transcriptional regulator</fullName>
    </submittedName>
</protein>
<proteinExistence type="predicted"/>
<dbReference type="GO" id="GO:0003677">
    <property type="term" value="F:DNA binding"/>
    <property type="evidence" value="ECO:0007669"/>
    <property type="project" value="UniProtKB-KW"/>
</dbReference>
<dbReference type="Gene3D" id="1.10.10.10">
    <property type="entry name" value="Winged helix-like DNA-binding domain superfamily/Winged helix DNA-binding domain"/>
    <property type="match status" value="1"/>
</dbReference>
<dbReference type="CDD" id="cd07377">
    <property type="entry name" value="WHTH_GntR"/>
    <property type="match status" value="1"/>
</dbReference>
<keyword evidence="6" id="KW-1185">Reference proteome</keyword>
<evidence type="ECO:0000256" key="3">
    <source>
        <dbReference type="ARBA" id="ARBA00023163"/>
    </source>
</evidence>
<dbReference type="PANTHER" id="PTHR43537">
    <property type="entry name" value="TRANSCRIPTIONAL REGULATOR, GNTR FAMILY"/>
    <property type="match status" value="1"/>
</dbReference>
<dbReference type="InterPro" id="IPR036388">
    <property type="entry name" value="WH-like_DNA-bd_sf"/>
</dbReference>
<evidence type="ECO:0000256" key="2">
    <source>
        <dbReference type="ARBA" id="ARBA00023125"/>
    </source>
</evidence>
<feature type="domain" description="HTH gntR-type" evidence="4">
    <location>
        <begin position="17"/>
        <end position="84"/>
    </location>
</feature>
<name>A0A554RJT5_9ACTN</name>
<evidence type="ECO:0000313" key="6">
    <source>
        <dbReference type="Proteomes" id="UP000316988"/>
    </source>
</evidence>
<dbReference type="EMBL" id="VLNT01000027">
    <property type="protein sequence ID" value="TSD54292.1"/>
    <property type="molecule type" value="Genomic_DNA"/>
</dbReference>
<dbReference type="InterPro" id="IPR000524">
    <property type="entry name" value="Tscrpt_reg_HTH_GntR"/>
</dbReference>
<keyword evidence="1" id="KW-0805">Transcription regulation</keyword>
<dbReference type="GO" id="GO:0003700">
    <property type="term" value="F:DNA-binding transcription factor activity"/>
    <property type="evidence" value="ECO:0007669"/>
    <property type="project" value="InterPro"/>
</dbReference>
<accession>A0A554RJT5</accession>
<dbReference type="SUPFAM" id="SSF46785">
    <property type="entry name" value="Winged helix' DNA-binding domain"/>
    <property type="match status" value="1"/>
</dbReference>
<comment type="caution">
    <text evidence="5">The sequence shown here is derived from an EMBL/GenBank/DDBJ whole genome shotgun (WGS) entry which is preliminary data.</text>
</comment>
<reference evidence="5 6" key="1">
    <citation type="submission" date="2019-07" db="EMBL/GenBank/DDBJ databases">
        <authorList>
            <person name="Zhao L.H."/>
        </authorList>
    </citation>
    <scope>NUCLEOTIDE SEQUENCE [LARGE SCALE GENOMIC DNA]</scope>
    <source>
        <strain evidence="5 6">Co35</strain>
    </source>
</reference>
<dbReference type="OrthoDB" id="8663149at2"/>
<sequence>MRWPTMAVMEPRVATAPPLAEQVYELIIDDICSGVIKGGEQLRQEAIAARFGVSRQPVQQAMVLLKRHGLVRESGRRGLEVVPMDPAFVNHLYDMRELLDVHAVKLSAGSFDQDTDLSALNEIVNRGVEAVEARAFSEMVTADADFHMFFYRLTGNPFLLDTAVLLSQSIRRVMTEVLARGGVPDWVWEEHQAIAEAVIRGDIDEAGHCAHHHIEHGRSMMLEAMSCT</sequence>
<evidence type="ECO:0000256" key="1">
    <source>
        <dbReference type="ARBA" id="ARBA00023015"/>
    </source>
</evidence>
<dbReference type="InterPro" id="IPR008920">
    <property type="entry name" value="TF_FadR/GntR_C"/>
</dbReference>
<dbReference type="PROSITE" id="PS50949">
    <property type="entry name" value="HTH_GNTR"/>
    <property type="match status" value="1"/>
</dbReference>
<dbReference type="Pfam" id="PF07729">
    <property type="entry name" value="FCD"/>
    <property type="match status" value="1"/>
</dbReference>